<feature type="chain" id="PRO_5003037891" evidence="2">
    <location>
        <begin position="22"/>
        <end position="742"/>
    </location>
</feature>
<keyword evidence="4" id="KW-1185">Reference proteome</keyword>
<protein>
    <submittedName>
        <fullName evidence="3">Exported protein</fullName>
    </submittedName>
</protein>
<dbReference type="SUPFAM" id="SSF82185">
    <property type="entry name" value="Histone H3 K4-specific methyltransferase SET7/9 N-terminal domain"/>
    <property type="match status" value="3"/>
</dbReference>
<dbReference type="eggNOG" id="COG2849">
    <property type="taxonomic scope" value="Bacteria"/>
</dbReference>
<organism evidence="3 4">
    <name type="scientific">Citrobacter rodentium (strain ICC168)</name>
    <name type="common">Citrobacter freundii biotype 4280</name>
    <dbReference type="NCBI Taxonomy" id="637910"/>
    <lineage>
        <taxon>Bacteria</taxon>
        <taxon>Pseudomonadati</taxon>
        <taxon>Pseudomonadota</taxon>
        <taxon>Gammaproteobacteria</taxon>
        <taxon>Enterobacterales</taxon>
        <taxon>Enterobacteriaceae</taxon>
        <taxon>Citrobacter</taxon>
    </lineage>
</organism>
<dbReference type="EMBL" id="FN543502">
    <property type="protein sequence ID" value="CBG90534.1"/>
    <property type="molecule type" value="Genomic_DNA"/>
</dbReference>
<dbReference type="RefSeq" id="WP_012907814.1">
    <property type="nucleotide sequence ID" value="NC_013716.1"/>
</dbReference>
<feature type="signal peptide" evidence="2">
    <location>
        <begin position="1"/>
        <end position="21"/>
    </location>
</feature>
<dbReference type="KEGG" id="cro:ROD_38301"/>
<dbReference type="STRING" id="637910.ROD_38301"/>
<proteinExistence type="predicted"/>
<evidence type="ECO:0000256" key="1">
    <source>
        <dbReference type="SAM" id="MobiDB-lite"/>
    </source>
</evidence>
<evidence type="ECO:0000256" key="2">
    <source>
        <dbReference type="SAM" id="SignalP"/>
    </source>
</evidence>
<dbReference type="Gene3D" id="3.90.930.1">
    <property type="match status" value="1"/>
</dbReference>
<evidence type="ECO:0000313" key="3">
    <source>
        <dbReference type="EMBL" id="CBG90534.1"/>
    </source>
</evidence>
<keyword evidence="2" id="KW-0732">Signal</keyword>
<sequence length="742" mass="85535">MKMRIRHWMLSSLLAVSTVNAADKGRLVHGPFATHDGQTLSFYQKNDIVTAWFDSPEETEERTISDYELIENRQYELGNVSVVAVFFQDLDLGGQDEVVVMYRDKAGKPHLRAWGADADQALPLTRFTPQLEKVAASLDTFTVASARKAIGRLLPQQYLIKAFPQDLPDPLFTEVLNAPDNYRHEFLRYFDELGDDVEKLDDASGYSLIFPDKFIERTSEKGENIRYTLTMDILRQGTCGNDDAGFAITGLYYQNVAAANEYCREGPFTFFGLQGCQLNPGLTGQYHNNEFDGEWTHFNAEEGRLLEKGTYRNGLREGLWQEYNYEGLRKEGRYHEDEKDGVWQTFSDTGEIIAVETWQNRTLNGLWQRKSRQWGHESAWQLEEEGHYLNGHKEGRWQENMTTQPRYAQYRNGLLDGELRETTLEGQNVISKQYRQGVVNGEISEWFANGKLKRYAIYQYGQLLKEEVYHKDSGQRYELGHWKIVSPAGGDLCKNLTDQDACDRRAAKQAASLKDGEWRTWHEDGVLATLTHWQDGEKAGAEYKFNHNGKLFSYARWDGKYYPAEETHYDYSSSDDYARKPVRMRLSADSHVLKPGLKEQTTFHSGSGNLMRQNDWCTTSSNGIAVCGKEYWWHKSGFLSSIVLQHNNRKIESTSWDDQGVISGQLIKTKDNRFSERSYFNGALFSNTFRLAKTYHDNNEEVVTADPYGTPVTHYYDQQGNEISPEELRKQRKPKNFKYISE</sequence>
<reference evidence="3 4" key="1">
    <citation type="journal article" date="2010" name="J. Bacteriol.">
        <title>The Citrobacter rodentium genome sequence reveals convergent evolution with human pathogenic Escherichia coli.</title>
        <authorList>
            <person name="Petty N.K."/>
            <person name="Bulgin R."/>
            <person name="Crepin V.F."/>
            <person name="Cerdeno-Tarraga A.M."/>
            <person name="Schroeder G.N."/>
            <person name="Quail M.A."/>
            <person name="Lennard N."/>
            <person name="Corton C."/>
            <person name="Barron A."/>
            <person name="Clark L."/>
            <person name="Toribio A.L."/>
            <person name="Parkhill J."/>
            <person name="Dougan G."/>
            <person name="Frankel G."/>
            <person name="Thomson N.R."/>
        </authorList>
    </citation>
    <scope>NUCLEOTIDE SEQUENCE [LARGE SCALE GENOMIC DNA]</scope>
    <source>
        <strain evidence="3 4">ICC168</strain>
    </source>
</reference>
<dbReference type="HOGENOM" id="CLU_374170_0_0_6"/>
<dbReference type="AlphaFoldDB" id="D2TU68"/>
<evidence type="ECO:0000313" key="4">
    <source>
        <dbReference type="Proteomes" id="UP000001889"/>
    </source>
</evidence>
<feature type="region of interest" description="Disordered" evidence="1">
    <location>
        <begin position="720"/>
        <end position="742"/>
    </location>
</feature>
<gene>
    <name evidence="3" type="ordered locus">ROD_38301</name>
</gene>
<accession>D2TU68</accession>
<dbReference type="Proteomes" id="UP000001889">
    <property type="component" value="Chromosome"/>
</dbReference>
<dbReference type="Gene3D" id="2.20.110.10">
    <property type="entry name" value="Histone H3 K4-specific methyltransferase SET7/9 N-terminal domain"/>
    <property type="match status" value="2"/>
</dbReference>
<name>D2TU68_CITRI</name>